<feature type="transmembrane region" description="Helical" evidence="8">
    <location>
        <begin position="367"/>
        <end position="384"/>
    </location>
</feature>
<gene>
    <name evidence="9" type="ORF">BJP25_27820</name>
</gene>
<dbReference type="Proteomes" id="UP000186040">
    <property type="component" value="Unassembled WGS sequence"/>
</dbReference>
<reference evidence="9 10" key="1">
    <citation type="submission" date="2016-10" db="EMBL/GenBank/DDBJ databases">
        <title>The Draft Genome Sequence of Actinokineospora bangkokensis 44EHWT reveals the biosynthetic pathway of antifungal compounds Thailandins with unusual extender unit butylmalonyl-CoA.</title>
        <authorList>
            <person name="Greule A."/>
            <person name="Intra B."/>
            <person name="Flemming S."/>
            <person name="Rommel M.G."/>
            <person name="Panbangred W."/>
            <person name="Bechthold A."/>
        </authorList>
    </citation>
    <scope>NUCLEOTIDE SEQUENCE [LARGE SCALE GENOMIC DNA]</scope>
    <source>
        <strain evidence="9 10">44EHW</strain>
    </source>
</reference>
<dbReference type="OrthoDB" id="9774600at2"/>
<accession>A0A1Q9LEL7</accession>
<feature type="transmembrane region" description="Helical" evidence="8">
    <location>
        <begin position="146"/>
        <end position="165"/>
    </location>
</feature>
<evidence type="ECO:0000256" key="2">
    <source>
        <dbReference type="ARBA" id="ARBA00022475"/>
    </source>
</evidence>
<dbReference type="GO" id="GO:0016758">
    <property type="term" value="F:hexosyltransferase activity"/>
    <property type="evidence" value="ECO:0007669"/>
    <property type="project" value="InterPro"/>
</dbReference>
<comment type="subcellular location">
    <subcellularLocation>
        <location evidence="1">Cell membrane</location>
        <topology evidence="1">Multi-pass membrane protein</topology>
    </subcellularLocation>
</comment>
<evidence type="ECO:0000256" key="3">
    <source>
        <dbReference type="ARBA" id="ARBA00022679"/>
    </source>
</evidence>
<feature type="transmembrane region" description="Helical" evidence="8">
    <location>
        <begin position="287"/>
        <end position="317"/>
    </location>
</feature>
<dbReference type="GO" id="GO:0005886">
    <property type="term" value="C:plasma membrane"/>
    <property type="evidence" value="ECO:0007669"/>
    <property type="project" value="UniProtKB-SubCell"/>
</dbReference>
<keyword evidence="4 8" id="KW-0812">Transmembrane</keyword>
<evidence type="ECO:0000256" key="8">
    <source>
        <dbReference type="SAM" id="Phobius"/>
    </source>
</evidence>
<feature type="transmembrane region" description="Helical" evidence="8">
    <location>
        <begin position="172"/>
        <end position="195"/>
    </location>
</feature>
<dbReference type="STRING" id="1193682.BJP25_27820"/>
<evidence type="ECO:0000313" key="10">
    <source>
        <dbReference type="Proteomes" id="UP000186040"/>
    </source>
</evidence>
<evidence type="ECO:0000313" key="9">
    <source>
        <dbReference type="EMBL" id="OLR90455.1"/>
    </source>
</evidence>
<dbReference type="Pfam" id="PF09594">
    <property type="entry name" value="GT87"/>
    <property type="match status" value="1"/>
</dbReference>
<evidence type="ECO:0000256" key="1">
    <source>
        <dbReference type="ARBA" id="ARBA00004651"/>
    </source>
</evidence>
<feature type="transmembrane region" description="Helical" evidence="8">
    <location>
        <begin position="329"/>
        <end position="347"/>
    </location>
</feature>
<comment type="similarity">
    <text evidence="7">Belongs to the glycosyltransferase 87 family.</text>
</comment>
<dbReference type="AlphaFoldDB" id="A0A1Q9LEL7"/>
<keyword evidence="10" id="KW-1185">Reference proteome</keyword>
<dbReference type="EMBL" id="MKQR01000026">
    <property type="protein sequence ID" value="OLR90455.1"/>
    <property type="molecule type" value="Genomic_DNA"/>
</dbReference>
<keyword evidence="6 8" id="KW-0472">Membrane</keyword>
<feature type="transmembrane region" description="Helical" evidence="8">
    <location>
        <begin position="201"/>
        <end position="219"/>
    </location>
</feature>
<evidence type="ECO:0000256" key="7">
    <source>
        <dbReference type="ARBA" id="ARBA00024033"/>
    </source>
</evidence>
<evidence type="ECO:0000256" key="5">
    <source>
        <dbReference type="ARBA" id="ARBA00022989"/>
    </source>
</evidence>
<keyword evidence="3" id="KW-0808">Transferase</keyword>
<proteinExistence type="inferred from homology"/>
<feature type="transmembrane region" description="Helical" evidence="8">
    <location>
        <begin position="264"/>
        <end position="281"/>
    </location>
</feature>
<keyword evidence="5 8" id="KW-1133">Transmembrane helix</keyword>
<feature type="transmembrane region" description="Helical" evidence="8">
    <location>
        <begin position="89"/>
        <end position="110"/>
    </location>
</feature>
<comment type="caution">
    <text evidence="9">The sequence shown here is derived from an EMBL/GenBank/DDBJ whole genome shotgun (WGS) entry which is preliminary data.</text>
</comment>
<feature type="transmembrane region" description="Helical" evidence="8">
    <location>
        <begin position="122"/>
        <end position="140"/>
    </location>
</feature>
<feature type="transmembrane region" description="Helical" evidence="8">
    <location>
        <begin position="9"/>
        <end position="29"/>
    </location>
</feature>
<dbReference type="InterPro" id="IPR018584">
    <property type="entry name" value="GT87"/>
</dbReference>
<protein>
    <recommendedName>
        <fullName evidence="11">Alpha-1,2-mannosyltransferase</fullName>
    </recommendedName>
</protein>
<evidence type="ECO:0008006" key="11">
    <source>
        <dbReference type="Google" id="ProtNLM"/>
    </source>
</evidence>
<sequence>MRVAERGRWWVWVAPAVCVVLGVAGWLAGAHLGVDSAVYRAGGAALLHGEPLYARMSLAAEPDWAGLPFTYPPTAALFFVPMALVPTQVAWGLLGALSLLALAVVVKVCVDALPSRPQWMGSWKALAGLGIAFLVLEPVWRSVALGQINLVLMALVVVDVLVLGARGSRAGGVLVGVAAAVKLTPLVFVGHLLLLKRWADAARAVGVFLGLQLLMFLVARQDVVDYWGSAVQDPDRVGPVYWAGNQSLNGLVLRLFDGAEWSEVAVAVVALVLVVPCALLVRRSPALPALLVSAFFGLLISPVSWSHHWVWAVPLLVLLLGRVRSPRDAWAPALVAAVFASCVLIFMRNGHAQEFVEFEWTPWEYAIGSAYLLVPAVVGLTLLVRAVRARREPAGAAG</sequence>
<evidence type="ECO:0000256" key="4">
    <source>
        <dbReference type="ARBA" id="ARBA00022692"/>
    </source>
</evidence>
<organism evidence="9 10">
    <name type="scientific">Actinokineospora bangkokensis</name>
    <dbReference type="NCBI Taxonomy" id="1193682"/>
    <lineage>
        <taxon>Bacteria</taxon>
        <taxon>Bacillati</taxon>
        <taxon>Actinomycetota</taxon>
        <taxon>Actinomycetes</taxon>
        <taxon>Pseudonocardiales</taxon>
        <taxon>Pseudonocardiaceae</taxon>
        <taxon>Actinokineospora</taxon>
    </lineage>
</organism>
<name>A0A1Q9LEL7_9PSEU</name>
<evidence type="ECO:0000256" key="6">
    <source>
        <dbReference type="ARBA" id="ARBA00023136"/>
    </source>
</evidence>
<keyword evidence="2" id="KW-1003">Cell membrane</keyword>